<feature type="transmembrane region" description="Helical" evidence="9">
    <location>
        <begin position="82"/>
        <end position="102"/>
    </location>
</feature>
<feature type="non-terminal residue" evidence="11">
    <location>
        <position position="355"/>
    </location>
</feature>
<keyword evidence="5 9" id="KW-1133">Transmembrane helix</keyword>
<sequence>FMATVFHNVLPQRLDRYDYSYTYEYGSLDFSVSVPALRPQWQSLYYPLSPWVWLAVLAVFLMIPGILVMFNMVEIKRGCGTGLSLGPASHMVMATLLAQNLAQSFPTSHANRTLMMAWLVFAFIVGTVYRGNLTAALTLPKYPPRPETLEELVRVYDRITMPPFGVEFIKFFKQSNSVLFKGIAERMTIVPNVVVGLQQAEDDREAHVAGRRYMEQMIARHFSNPDGSPQMYVGHESLIPGISAWPLPHDAPYRPQIDWLMMTVVEAGLYEKWSEDMLVETRRESRLKQKQQMEAQPELLLQDASQDTSTNIRALSMVHMQGAVFLFILGLLVAAILFVLETMTYRYLGKSNGMR</sequence>
<comment type="subcellular location">
    <subcellularLocation>
        <location evidence="1">Cell membrane</location>
        <topology evidence="1">Multi-pass membrane protein</topology>
    </subcellularLocation>
</comment>
<dbReference type="AlphaFoldDB" id="W6MEY1"/>
<evidence type="ECO:0000256" key="5">
    <source>
        <dbReference type="ARBA" id="ARBA00022989"/>
    </source>
</evidence>
<evidence type="ECO:0000313" key="11">
    <source>
        <dbReference type="EMBL" id="CDK12529.1"/>
    </source>
</evidence>
<gene>
    <name evidence="11" type="primary">IR16</name>
</gene>
<keyword evidence="4 9" id="KW-0812">Transmembrane</keyword>
<keyword evidence="7" id="KW-0675">Receptor</keyword>
<dbReference type="GO" id="GO:0005886">
    <property type="term" value="C:plasma membrane"/>
    <property type="evidence" value="ECO:0007669"/>
    <property type="project" value="UniProtKB-SubCell"/>
</dbReference>
<feature type="transmembrane region" description="Helical" evidence="9">
    <location>
        <begin position="323"/>
        <end position="348"/>
    </location>
</feature>
<keyword evidence="3" id="KW-1003">Cell membrane</keyword>
<feature type="domain" description="Ionotropic glutamate receptor C-terminal" evidence="10">
    <location>
        <begin position="52"/>
        <end position="330"/>
    </location>
</feature>
<dbReference type="EMBL" id="HABX01000085">
    <property type="protein sequence ID" value="CDK12529.1"/>
    <property type="molecule type" value="Transcribed_RNA"/>
</dbReference>
<dbReference type="Pfam" id="PF00060">
    <property type="entry name" value="Lig_chan"/>
    <property type="match status" value="1"/>
</dbReference>
<feature type="transmembrane region" description="Helical" evidence="9">
    <location>
        <begin position="51"/>
        <end position="70"/>
    </location>
</feature>
<reference evidence="11" key="1">
    <citation type="submission" date="2013-06" db="EMBL/GenBank/DDBJ databases">
        <authorList>
            <person name="Groh K."/>
        </authorList>
    </citation>
    <scope>NUCLEOTIDE SEQUENCE</scope>
    <source>
        <tissue evidence="11">Antennules</tissue>
    </source>
</reference>
<comment type="similarity">
    <text evidence="2">Belongs to the glutamate-gated ion channel (TC 1.A.10.1) family.</text>
</comment>
<evidence type="ECO:0000256" key="8">
    <source>
        <dbReference type="ARBA" id="ARBA00023180"/>
    </source>
</evidence>
<dbReference type="InterPro" id="IPR001320">
    <property type="entry name" value="Iontro_rcpt_C"/>
</dbReference>
<dbReference type="PANTHER" id="PTHR42643">
    <property type="entry name" value="IONOTROPIC RECEPTOR 20A-RELATED"/>
    <property type="match status" value="1"/>
</dbReference>
<evidence type="ECO:0000256" key="2">
    <source>
        <dbReference type="ARBA" id="ARBA00008685"/>
    </source>
</evidence>
<feature type="non-terminal residue" evidence="11">
    <location>
        <position position="1"/>
    </location>
</feature>
<evidence type="ECO:0000256" key="6">
    <source>
        <dbReference type="ARBA" id="ARBA00023136"/>
    </source>
</evidence>
<keyword evidence="6 9" id="KW-0472">Membrane</keyword>
<evidence type="ECO:0000256" key="4">
    <source>
        <dbReference type="ARBA" id="ARBA00022692"/>
    </source>
</evidence>
<evidence type="ECO:0000256" key="9">
    <source>
        <dbReference type="SAM" id="Phobius"/>
    </source>
</evidence>
<reference evidence="11" key="2">
    <citation type="submission" date="2014-02" db="EMBL/GenBank/DDBJ databases">
        <title>The hermit crab's nose antennal transcriptomics.</title>
        <authorList>
            <person name="Groh K.C."/>
            <person name="Vogel H."/>
            <person name="Stensmyr M.C."/>
            <person name="Grosse-Wilde E."/>
            <person name="Hansson B.S."/>
        </authorList>
    </citation>
    <scope>NUCLEOTIDE SEQUENCE</scope>
    <source>
        <tissue evidence="11">Antennules</tissue>
    </source>
</reference>
<dbReference type="Gene3D" id="1.10.287.70">
    <property type="match status" value="1"/>
</dbReference>
<keyword evidence="8" id="KW-0325">Glycoprotein</keyword>
<evidence type="ECO:0000256" key="7">
    <source>
        <dbReference type="ARBA" id="ARBA00023170"/>
    </source>
</evidence>
<accession>W6MEY1</accession>
<dbReference type="InterPro" id="IPR052192">
    <property type="entry name" value="Insect_Ionotropic_Sensory_Rcpt"/>
</dbReference>
<proteinExistence type="inferred from homology"/>
<feature type="transmembrane region" description="Helical" evidence="9">
    <location>
        <begin position="114"/>
        <end position="131"/>
    </location>
</feature>
<dbReference type="PANTHER" id="PTHR42643:SF39">
    <property type="entry name" value="IONOTROPIC RECEPTOR 56A-RELATED"/>
    <property type="match status" value="1"/>
</dbReference>
<evidence type="ECO:0000256" key="3">
    <source>
        <dbReference type="ARBA" id="ARBA00022475"/>
    </source>
</evidence>
<organism evidence="11">
    <name type="scientific">Pagurus bernhardus</name>
    <name type="common">Common hermit crab</name>
    <name type="synonym">Eupagurus bernhardus</name>
    <dbReference type="NCBI Taxonomy" id="174397"/>
    <lineage>
        <taxon>Eukaryota</taxon>
        <taxon>Metazoa</taxon>
        <taxon>Ecdysozoa</taxon>
        <taxon>Arthropoda</taxon>
        <taxon>Crustacea</taxon>
        <taxon>Multicrustacea</taxon>
        <taxon>Malacostraca</taxon>
        <taxon>Eumalacostraca</taxon>
        <taxon>Eucarida</taxon>
        <taxon>Decapoda</taxon>
        <taxon>Pleocyemata</taxon>
        <taxon>Anomura</taxon>
        <taxon>Paguroidea</taxon>
        <taxon>Paguridae</taxon>
        <taxon>Pagurus</taxon>
    </lineage>
</organism>
<evidence type="ECO:0000259" key="10">
    <source>
        <dbReference type="Pfam" id="PF00060"/>
    </source>
</evidence>
<evidence type="ECO:0000256" key="1">
    <source>
        <dbReference type="ARBA" id="ARBA00004651"/>
    </source>
</evidence>
<protein>
    <submittedName>
        <fullName evidence="11">IR16 protein</fullName>
    </submittedName>
</protein>
<dbReference type="GO" id="GO:0015276">
    <property type="term" value="F:ligand-gated monoatomic ion channel activity"/>
    <property type="evidence" value="ECO:0007669"/>
    <property type="project" value="InterPro"/>
</dbReference>
<name>W6MEY1_PAGBR</name>
<dbReference type="GO" id="GO:0050906">
    <property type="term" value="P:detection of stimulus involved in sensory perception"/>
    <property type="evidence" value="ECO:0007669"/>
    <property type="project" value="UniProtKB-ARBA"/>
</dbReference>